<dbReference type="RefSeq" id="XP_021871082.1">
    <property type="nucleotide sequence ID" value="XM_022012737.1"/>
</dbReference>
<reference evidence="5 6" key="1">
    <citation type="submission" date="2017-03" db="EMBL/GenBank/DDBJ databases">
        <title>Widespread Adenine N6-methylation of Active Genes in Fungi.</title>
        <authorList>
            <consortium name="DOE Joint Genome Institute"/>
            <person name="Mondo S.J."/>
            <person name="Dannebaum R.O."/>
            <person name="Kuo R.C."/>
            <person name="Louie K.B."/>
            <person name="Bewick A.J."/>
            <person name="Labutti K."/>
            <person name="Haridas S."/>
            <person name="Kuo A."/>
            <person name="Salamov A."/>
            <person name="Ahrendt S.R."/>
            <person name="Lau R."/>
            <person name="Bowen B.P."/>
            <person name="Lipzen A."/>
            <person name="Sullivan W."/>
            <person name="Andreopoulos W.B."/>
            <person name="Clum A."/>
            <person name="Lindquist E."/>
            <person name="Daum C."/>
            <person name="Northen T.R."/>
            <person name="Ramamoorthy G."/>
            <person name="Schmitz R.J."/>
            <person name="Gryganskyi A."/>
            <person name="Culley D."/>
            <person name="Magnuson J."/>
            <person name="James T.Y."/>
            <person name="O'Malley M.A."/>
            <person name="Stajich J.E."/>
            <person name="Spatafora J.W."/>
            <person name="Visel A."/>
            <person name="Grigoriev I.V."/>
        </authorList>
    </citation>
    <scope>NUCLEOTIDE SEQUENCE [LARGE SCALE GENOMIC DNA]</scope>
    <source>
        <strain evidence="5 6">NRRL Y-17943</strain>
    </source>
</reference>
<dbReference type="Proteomes" id="UP000193218">
    <property type="component" value="Unassembled WGS sequence"/>
</dbReference>
<dbReference type="GO" id="GO:0005524">
    <property type="term" value="F:ATP binding"/>
    <property type="evidence" value="ECO:0007669"/>
    <property type="project" value="UniProtKB-UniRule"/>
</dbReference>
<accession>A0A1Y1UHU4</accession>
<dbReference type="STRING" id="4999.A0A1Y1UHU4"/>
<dbReference type="SUPFAM" id="SSF56059">
    <property type="entry name" value="Glutathione synthetase ATP-binding domain-like"/>
    <property type="match status" value="1"/>
</dbReference>
<dbReference type="Gene3D" id="3.30.470.20">
    <property type="entry name" value="ATP-grasp fold, B domain"/>
    <property type="match status" value="2"/>
</dbReference>
<name>A0A1Y1UHU4_9TREE</name>
<keyword evidence="3" id="KW-0547">Nucleotide-binding</keyword>
<gene>
    <name evidence="5" type="ORF">BD324DRAFT_422671</name>
</gene>
<protein>
    <recommendedName>
        <fullName evidence="4">ATP-grasp domain-containing protein</fullName>
    </recommendedName>
</protein>
<evidence type="ECO:0000313" key="6">
    <source>
        <dbReference type="Proteomes" id="UP000193218"/>
    </source>
</evidence>
<organism evidence="5 6">
    <name type="scientific">Kockovaella imperatae</name>
    <dbReference type="NCBI Taxonomy" id="4999"/>
    <lineage>
        <taxon>Eukaryota</taxon>
        <taxon>Fungi</taxon>
        <taxon>Dikarya</taxon>
        <taxon>Basidiomycota</taxon>
        <taxon>Agaricomycotina</taxon>
        <taxon>Tremellomycetes</taxon>
        <taxon>Tremellales</taxon>
        <taxon>Cuniculitremaceae</taxon>
        <taxon>Kockovaella</taxon>
    </lineage>
</organism>
<evidence type="ECO:0000256" key="3">
    <source>
        <dbReference type="PROSITE-ProRule" id="PRU00409"/>
    </source>
</evidence>
<evidence type="ECO:0000256" key="1">
    <source>
        <dbReference type="ARBA" id="ARBA00010871"/>
    </source>
</evidence>
<sequence>MTSRALQSMRVALLHQGAPVPHVGGVIKPMKPGGYSDSSADIAYALKTRGINVITPASHPDVRKDLDWSFPDTPSAIRQAVTEHGVNVFWANTILHSKHAIVELADFLIEKRVKMVGQSPLDTEKYDDKEWLNRWLVQSHEGLQRCFAENQLITAKDVDRLDELNLPAVIKPVRGRGSHGVKVVRDKEQLKRGVEALLKESDAIIYEEFLEGEETTITVMPPGEYTNGRKEGYWALPVVTRFDQVDDVAPWNGTVPVMDNSRALTPEEHAADPAYGIAQRQCELVAEACQATAPIRIDCRRRRRSEGNGGEIILFDVNMKPNATGTGRPGREKQTSLVALAAEAIGWDYPELCVNTLAQAVDLKSLLDRE</sequence>
<evidence type="ECO:0000259" key="4">
    <source>
        <dbReference type="PROSITE" id="PS50975"/>
    </source>
</evidence>
<dbReference type="GeneID" id="33554545"/>
<proteinExistence type="inferred from homology"/>
<evidence type="ECO:0000313" key="5">
    <source>
        <dbReference type="EMBL" id="ORX37044.1"/>
    </source>
</evidence>
<comment type="similarity">
    <text evidence="1">Belongs to the D-alanine--D-alanine ligase family.</text>
</comment>
<dbReference type="OrthoDB" id="422362at2759"/>
<dbReference type="InParanoid" id="A0A1Y1UHU4"/>
<dbReference type="GO" id="GO:0008716">
    <property type="term" value="F:D-alanine-D-alanine ligase activity"/>
    <property type="evidence" value="ECO:0007669"/>
    <property type="project" value="InterPro"/>
</dbReference>
<evidence type="ECO:0000256" key="2">
    <source>
        <dbReference type="ARBA" id="ARBA00022598"/>
    </source>
</evidence>
<dbReference type="GO" id="GO:0046872">
    <property type="term" value="F:metal ion binding"/>
    <property type="evidence" value="ECO:0007669"/>
    <property type="project" value="InterPro"/>
</dbReference>
<keyword evidence="2" id="KW-0436">Ligase</keyword>
<dbReference type="PROSITE" id="PS50975">
    <property type="entry name" value="ATP_GRASP"/>
    <property type="match status" value="1"/>
</dbReference>
<dbReference type="PANTHER" id="PTHR23132">
    <property type="entry name" value="D-ALANINE--D-ALANINE LIGASE"/>
    <property type="match status" value="1"/>
</dbReference>
<dbReference type="PANTHER" id="PTHR23132:SF23">
    <property type="entry name" value="D-ALANINE--D-ALANINE LIGASE B"/>
    <property type="match status" value="1"/>
</dbReference>
<dbReference type="AlphaFoldDB" id="A0A1Y1UHU4"/>
<comment type="caution">
    <text evidence="5">The sequence shown here is derived from an EMBL/GenBank/DDBJ whole genome shotgun (WGS) entry which is preliminary data.</text>
</comment>
<dbReference type="EMBL" id="NBSH01000006">
    <property type="protein sequence ID" value="ORX37044.1"/>
    <property type="molecule type" value="Genomic_DNA"/>
</dbReference>
<dbReference type="Pfam" id="PF07478">
    <property type="entry name" value="Dala_Dala_lig_C"/>
    <property type="match status" value="1"/>
</dbReference>
<feature type="domain" description="ATP-grasp" evidence="4">
    <location>
        <begin position="129"/>
        <end position="358"/>
    </location>
</feature>
<dbReference type="InterPro" id="IPR011761">
    <property type="entry name" value="ATP-grasp"/>
</dbReference>
<dbReference type="InterPro" id="IPR011095">
    <property type="entry name" value="Dala_Dala_lig_C"/>
</dbReference>
<keyword evidence="6" id="KW-1185">Reference proteome</keyword>
<keyword evidence="3" id="KW-0067">ATP-binding</keyword>